<keyword evidence="2" id="KW-1185">Reference proteome</keyword>
<name>A0ACC0NEX4_RHOML</name>
<dbReference type="Proteomes" id="UP001062846">
    <property type="component" value="Chromosome 6"/>
</dbReference>
<reference evidence="1" key="1">
    <citation type="submission" date="2022-02" db="EMBL/GenBank/DDBJ databases">
        <title>Plant Genome Project.</title>
        <authorList>
            <person name="Zhang R.-G."/>
        </authorList>
    </citation>
    <scope>NUCLEOTIDE SEQUENCE</scope>
    <source>
        <strain evidence="1">AT1</strain>
    </source>
</reference>
<gene>
    <name evidence="1" type="ORF">RHMOL_Rhmol06G0154500</name>
</gene>
<proteinExistence type="predicted"/>
<evidence type="ECO:0000313" key="1">
    <source>
        <dbReference type="EMBL" id="KAI8551048.1"/>
    </source>
</evidence>
<dbReference type="EMBL" id="CM046393">
    <property type="protein sequence ID" value="KAI8551048.1"/>
    <property type="molecule type" value="Genomic_DNA"/>
</dbReference>
<protein>
    <submittedName>
        <fullName evidence="1">Uncharacterized protein</fullName>
    </submittedName>
</protein>
<organism evidence="1 2">
    <name type="scientific">Rhododendron molle</name>
    <name type="common">Chinese azalea</name>
    <name type="synonym">Azalea mollis</name>
    <dbReference type="NCBI Taxonomy" id="49168"/>
    <lineage>
        <taxon>Eukaryota</taxon>
        <taxon>Viridiplantae</taxon>
        <taxon>Streptophyta</taxon>
        <taxon>Embryophyta</taxon>
        <taxon>Tracheophyta</taxon>
        <taxon>Spermatophyta</taxon>
        <taxon>Magnoliopsida</taxon>
        <taxon>eudicotyledons</taxon>
        <taxon>Gunneridae</taxon>
        <taxon>Pentapetalae</taxon>
        <taxon>asterids</taxon>
        <taxon>Ericales</taxon>
        <taxon>Ericaceae</taxon>
        <taxon>Ericoideae</taxon>
        <taxon>Rhodoreae</taxon>
        <taxon>Rhododendron</taxon>
    </lineage>
</organism>
<comment type="caution">
    <text evidence="1">The sequence shown here is derived from an EMBL/GenBank/DDBJ whole genome shotgun (WGS) entry which is preliminary data.</text>
</comment>
<evidence type="ECO:0000313" key="2">
    <source>
        <dbReference type="Proteomes" id="UP001062846"/>
    </source>
</evidence>
<sequence length="304" mass="34106">MESLNLKTSLNTSKQTLLPQIGTLGNASLSYVQSHVIGSEATPMVMEGKSLHQRCSSESFLLEQPSWLDDLLNEPETLVHRGHRRSSSDSSTYLGPVAKLFDSVSGPCWGFQISINDKDPWHKMSTSSHKQHNNVSESSFNSVICTTGLSSAPKESEWLSTSAFKDSGYESLGGSTESTSGHQIKNSVSKAEAKRTKQPSAHRSRIRKLQYIADLERNMQALQARCFAANVSEFSAALEFLDQHNTIMRMENRVLKQRLDKLVQEHVRKTVEMEMLQREIARFQMVYQLQQQQASAATTKPKQQ</sequence>
<accession>A0ACC0NEX4</accession>